<evidence type="ECO:0000313" key="4">
    <source>
        <dbReference type="EMBL" id="CEI81703.1"/>
    </source>
</evidence>
<dbReference type="PANTHER" id="PTHR30004:SF3">
    <property type="entry name" value="4-HYDROXYTHREONINE-4-PHOSPHATE DEHYDROGENASE 2-RELATED"/>
    <property type="match status" value="1"/>
</dbReference>
<dbReference type="AlphaFoldDB" id="A0A0A1MF30"/>
<dbReference type="EMBL" id="CDGG01000001">
    <property type="protein sequence ID" value="CEI81703.1"/>
    <property type="molecule type" value="Genomic_DNA"/>
</dbReference>
<sequence>MSKPRVGLLYGDAAGVGPEIVARAMIKEEILEQATWVLIGDERIFQRGAEVAGNEMKYQKVDTIDDVDPAKGSLWLIDVKSTDPNDVEYGTLSAASGKAAGDNLVYALNLAKEGKLDGLTYGSMNKSALYQGGYEFKDDIHLVASVFELESGFSEVNVMNDVWFTRVTSHVPLKEVAENITKESVLESIYFANEIVSKAGIKPKIAIAGLNPHAGDNGLLGDEENDIIIPAIEEAKENGVDAHGPFPADTMFLRLEKESFNTLLAMYHDQAQIGMKTLGFSKGITISGGLPIVITTPAHGTAFDIAGKGIADSNALEESLKLCVKLINNGYK</sequence>
<keyword evidence="5" id="KW-1185">Reference proteome</keyword>
<dbReference type="OrthoDB" id="9801783at2"/>
<evidence type="ECO:0000256" key="1">
    <source>
        <dbReference type="ARBA" id="ARBA00022723"/>
    </source>
</evidence>
<gene>
    <name evidence="4" type="primary">pdxA2_1</name>
    <name evidence="4" type="ORF">BN997_01541</name>
</gene>
<proteinExistence type="predicted"/>
<evidence type="ECO:0000256" key="3">
    <source>
        <dbReference type="ARBA" id="ARBA00023027"/>
    </source>
</evidence>
<dbReference type="Proteomes" id="UP000040453">
    <property type="component" value="Unassembled WGS sequence"/>
</dbReference>
<protein>
    <submittedName>
        <fullName evidence="4">4-hydroxythreonine-4-phosphate dehydrogenase 2</fullName>
    </submittedName>
</protein>
<dbReference type="GO" id="GO:0016491">
    <property type="term" value="F:oxidoreductase activity"/>
    <property type="evidence" value="ECO:0007669"/>
    <property type="project" value="UniProtKB-KW"/>
</dbReference>
<evidence type="ECO:0000313" key="5">
    <source>
        <dbReference type="Proteomes" id="UP000040453"/>
    </source>
</evidence>
<keyword evidence="1" id="KW-0479">Metal-binding</keyword>
<reference evidence="4 5" key="1">
    <citation type="submission" date="2014-11" db="EMBL/GenBank/DDBJ databases">
        <authorList>
            <person name="Urmite Genomes Urmite Genomes"/>
        </authorList>
    </citation>
    <scope>NUCLEOTIDE SEQUENCE [LARGE SCALE GENOMIC DNA]</scope>
    <source>
        <strain evidence="4 5">Oc5</strain>
    </source>
</reference>
<dbReference type="InterPro" id="IPR005255">
    <property type="entry name" value="PdxA_fam"/>
</dbReference>
<dbReference type="STRING" id="545501.BN997_01541"/>
<evidence type="ECO:0000256" key="2">
    <source>
        <dbReference type="ARBA" id="ARBA00023002"/>
    </source>
</evidence>
<organism evidence="4 5">
    <name type="scientific">Oceanobacillus oncorhynchi</name>
    <dbReference type="NCBI Taxonomy" id="545501"/>
    <lineage>
        <taxon>Bacteria</taxon>
        <taxon>Bacillati</taxon>
        <taxon>Bacillota</taxon>
        <taxon>Bacilli</taxon>
        <taxon>Bacillales</taxon>
        <taxon>Bacillaceae</taxon>
        <taxon>Oceanobacillus</taxon>
    </lineage>
</organism>
<keyword evidence="3" id="KW-0520">NAD</keyword>
<dbReference type="PANTHER" id="PTHR30004">
    <property type="entry name" value="4-HYDROXYTHREONINE-4-PHOSPHATE DEHYDROGENASE"/>
    <property type="match status" value="1"/>
</dbReference>
<dbReference type="GO" id="GO:0051287">
    <property type="term" value="F:NAD binding"/>
    <property type="evidence" value="ECO:0007669"/>
    <property type="project" value="InterPro"/>
</dbReference>
<dbReference type="Pfam" id="PF04166">
    <property type="entry name" value="PdxA"/>
    <property type="match status" value="1"/>
</dbReference>
<dbReference type="GO" id="GO:0046872">
    <property type="term" value="F:metal ion binding"/>
    <property type="evidence" value="ECO:0007669"/>
    <property type="project" value="UniProtKB-KW"/>
</dbReference>
<name>A0A0A1MF30_9BACI</name>
<keyword evidence="2" id="KW-0560">Oxidoreductase</keyword>
<accession>A0A0A1MF30</accession>
<dbReference type="SUPFAM" id="SSF53659">
    <property type="entry name" value="Isocitrate/Isopropylmalate dehydrogenase-like"/>
    <property type="match status" value="1"/>
</dbReference>
<dbReference type="RefSeq" id="WP_042531018.1">
    <property type="nucleotide sequence ID" value="NZ_CDGG01000001.1"/>
</dbReference>
<dbReference type="Gene3D" id="3.40.718.10">
    <property type="entry name" value="Isopropylmalate Dehydrogenase"/>
    <property type="match status" value="1"/>
</dbReference>